<reference evidence="2 3" key="1">
    <citation type="submission" date="2018-08" db="EMBL/GenBank/DDBJ databases">
        <title>A genome reference for cultivated species of the human gut microbiota.</title>
        <authorList>
            <person name="Zou Y."/>
            <person name="Xue W."/>
            <person name="Luo G."/>
        </authorList>
    </citation>
    <scope>NUCLEOTIDE SEQUENCE [LARGE SCALE GENOMIC DNA]</scope>
    <source>
        <strain evidence="2 3">AM23-13</strain>
    </source>
</reference>
<dbReference type="RefSeq" id="WP_118309152.1">
    <property type="nucleotide sequence ID" value="NZ_QRHW01000003.1"/>
</dbReference>
<name>A0A414S4G9_9FIRM</name>
<comment type="caution">
    <text evidence="2">The sequence shown here is derived from an EMBL/GenBank/DDBJ whole genome shotgun (WGS) entry which is preliminary data.</text>
</comment>
<accession>A0A414S4G9</accession>
<evidence type="ECO:0000313" key="2">
    <source>
        <dbReference type="EMBL" id="RHG10486.1"/>
    </source>
</evidence>
<organism evidence="2 3">
    <name type="scientific">Dorea longicatena</name>
    <dbReference type="NCBI Taxonomy" id="88431"/>
    <lineage>
        <taxon>Bacteria</taxon>
        <taxon>Bacillati</taxon>
        <taxon>Bacillota</taxon>
        <taxon>Clostridia</taxon>
        <taxon>Lachnospirales</taxon>
        <taxon>Lachnospiraceae</taxon>
        <taxon>Dorea</taxon>
    </lineage>
</organism>
<dbReference type="InterPro" id="IPR018310">
    <property type="entry name" value="Put_endonuclease_Z1-dom"/>
</dbReference>
<dbReference type="Pfam" id="PF10593">
    <property type="entry name" value="Z1"/>
    <property type="match status" value="1"/>
</dbReference>
<protein>
    <recommendedName>
        <fullName evidence="1">Putative endonuclease Z1 domain-containing protein</fullName>
    </recommendedName>
</protein>
<dbReference type="EMBL" id="QRHW01000003">
    <property type="protein sequence ID" value="RHG10486.1"/>
    <property type="molecule type" value="Genomic_DNA"/>
</dbReference>
<evidence type="ECO:0000313" key="3">
    <source>
        <dbReference type="Proteomes" id="UP000284112"/>
    </source>
</evidence>
<evidence type="ECO:0000259" key="1">
    <source>
        <dbReference type="Pfam" id="PF10593"/>
    </source>
</evidence>
<feature type="domain" description="Putative endonuclease Z1" evidence="1">
    <location>
        <begin position="403"/>
        <end position="664"/>
    </location>
</feature>
<dbReference type="AlphaFoldDB" id="A0A414S4G9"/>
<sequence>MDIMFSDNDRKEFDIWISKRLEEKYSWNQIENLCVPQGEFSKALERLIDDEMWPEEMDYRKWKQYVEYYKKIHPSVVISKEQEVVGIDKNGLNNTFSIPTGAASSWEQYKKELGKSLGKASIIDIEKSCQWIMNHLKDDTTLYGPVKGLVTGSVQSGKTANMAGLISMAADCNWNFFIILSGTIDNLRKQTRDRFKKDLKSSEGVLWEILDFTGEDKNFQLENLQLNPLGKYTFGKRYVTVCLKNKRRLEKLIDWLYDDPNRTQKLRIVVIDDEADQASINTAEITSEEEQERCAINRLIVNLVNGKKSDGIKADVSFQSMNYIAYTATPYANVLNERPGESLYPKDFICTLPESQEYFGPRVIFGNDEKKCPGIGIIRNISTTDDKELKKVHKGIQKKLPESMQDSLAWFLCVAVILRRKNIQKKKCISMLIHTTSVQKQHFNIYNAVRLWLSNITEAIARCEQIYEIEKKKVTLNDLQQANPEYGFLNEIDSNFPEFFDIREDIIGLLLDVRNILLDDDKKMQYGLGIHLCVDNCRANKEAEKGTTLRIVYPTAEQLMNMEKSPVFIVIGGNTLSRGLTIEGLVCSYFSRNSNQADTLMQMARWFGYRRGCELLQRIWMTALVRKKFEALSKIDMDMKEEIERFMERGISPERFGPRIRNIPEIKSFRVTSKKKSQQAQYDDFDFCGDTYETTDFENGAILTKNIDATKKFITSIEKRVKKEKSDTVKAFIWRGIEYSWIRDEFFSKYMISKYSSLYINLPIFDQWIKKMNDDGKYIKWNIALIDGENRKELWSFGDNEGVGKIERTRKRDVEHIDIGALRSGRDALADVEVSSLNENERKILTEVMENGKDIVSKRSRLKLDDIPLLLIYCIKKDGGKDKIRRMKMDADSDIIGMSIIVSGDGIGGNHARSIRINIPDISEVEE</sequence>
<proteinExistence type="predicted"/>
<dbReference type="Proteomes" id="UP000284112">
    <property type="component" value="Unassembled WGS sequence"/>
</dbReference>
<gene>
    <name evidence="2" type="ORF">DW641_02850</name>
</gene>